<keyword evidence="7" id="KW-0408">Iron</keyword>
<dbReference type="AlphaFoldDB" id="A0A1G6GYG0"/>
<gene>
    <name evidence="10" type="ORF">GA0111570_105281</name>
</gene>
<reference evidence="10" key="1">
    <citation type="submission" date="2016-06" db="EMBL/GenBank/DDBJ databases">
        <authorList>
            <person name="Olsen C.W."/>
            <person name="Carey S."/>
            <person name="Hinshaw L."/>
            <person name="Karasin A.I."/>
        </authorList>
    </citation>
    <scope>NUCLEOTIDE SEQUENCE [LARGE SCALE GENOMIC DNA]</scope>
    <source>
        <strain evidence="10">LZ-22</strain>
    </source>
</reference>
<dbReference type="InterPro" id="IPR036010">
    <property type="entry name" value="2Fe-2S_ferredoxin-like_sf"/>
</dbReference>
<evidence type="ECO:0000256" key="2">
    <source>
        <dbReference type="ARBA" id="ARBA00022630"/>
    </source>
</evidence>
<evidence type="ECO:0000259" key="9">
    <source>
        <dbReference type="PROSITE" id="PS51384"/>
    </source>
</evidence>
<dbReference type="Gene3D" id="3.10.20.30">
    <property type="match status" value="1"/>
</dbReference>
<proteinExistence type="predicted"/>
<dbReference type="SUPFAM" id="SSF54292">
    <property type="entry name" value="2Fe-2S ferredoxin-like"/>
    <property type="match status" value="1"/>
</dbReference>
<dbReference type="Gene3D" id="2.40.30.10">
    <property type="entry name" value="Translation factors"/>
    <property type="match status" value="1"/>
</dbReference>
<dbReference type="CDD" id="cd06216">
    <property type="entry name" value="FNR_iron_sulfur_binding_2"/>
    <property type="match status" value="1"/>
</dbReference>
<dbReference type="InterPro" id="IPR039261">
    <property type="entry name" value="FNR_nucleotide-bd"/>
</dbReference>
<evidence type="ECO:0000256" key="7">
    <source>
        <dbReference type="ARBA" id="ARBA00023004"/>
    </source>
</evidence>
<name>A0A1G6GYG0_9ACTN</name>
<feature type="domain" description="FAD-binding FR-type" evidence="9">
    <location>
        <begin position="19"/>
        <end position="122"/>
    </location>
</feature>
<dbReference type="InterPro" id="IPR008333">
    <property type="entry name" value="Cbr1-like_FAD-bd_dom"/>
</dbReference>
<keyword evidence="4" id="KW-0479">Metal-binding</keyword>
<accession>A0A1G6GYG0</accession>
<dbReference type="InterPro" id="IPR017927">
    <property type="entry name" value="FAD-bd_FR_type"/>
</dbReference>
<dbReference type="GO" id="GO:0016491">
    <property type="term" value="F:oxidoreductase activity"/>
    <property type="evidence" value="ECO:0007669"/>
    <property type="project" value="UniProtKB-KW"/>
</dbReference>
<dbReference type="InterPro" id="IPR017938">
    <property type="entry name" value="Riboflavin_synthase-like_b-brl"/>
</dbReference>
<dbReference type="Pfam" id="PF00175">
    <property type="entry name" value="NAD_binding_1"/>
    <property type="match status" value="1"/>
</dbReference>
<dbReference type="Pfam" id="PF00970">
    <property type="entry name" value="FAD_binding_6"/>
    <property type="match status" value="1"/>
</dbReference>
<keyword evidence="5" id="KW-0274">FAD</keyword>
<dbReference type="STRING" id="1577474.GA0111570_105281"/>
<dbReference type="SUPFAM" id="SSF63380">
    <property type="entry name" value="Riboflavin synthase domain-like"/>
    <property type="match status" value="1"/>
</dbReference>
<evidence type="ECO:0000256" key="6">
    <source>
        <dbReference type="ARBA" id="ARBA00023002"/>
    </source>
</evidence>
<organism evidence="10 11">
    <name type="scientific">Raineyella antarctica</name>
    <dbReference type="NCBI Taxonomy" id="1577474"/>
    <lineage>
        <taxon>Bacteria</taxon>
        <taxon>Bacillati</taxon>
        <taxon>Actinomycetota</taxon>
        <taxon>Actinomycetes</taxon>
        <taxon>Propionibacteriales</taxon>
        <taxon>Propionibacteriaceae</taxon>
        <taxon>Raineyella</taxon>
    </lineage>
</organism>
<keyword evidence="3" id="KW-0001">2Fe-2S</keyword>
<keyword evidence="11" id="KW-1185">Reference proteome</keyword>
<dbReference type="PANTHER" id="PTHR47354:SF6">
    <property type="entry name" value="NADH OXIDOREDUCTASE HCR"/>
    <property type="match status" value="1"/>
</dbReference>
<protein>
    <submittedName>
        <fullName evidence="10">Ferredoxin-NADP reductase</fullName>
    </submittedName>
</protein>
<dbReference type="Proteomes" id="UP000199086">
    <property type="component" value="Unassembled WGS sequence"/>
</dbReference>
<dbReference type="RefSeq" id="WP_217634099.1">
    <property type="nucleotide sequence ID" value="NZ_FMYF01000005.1"/>
</dbReference>
<keyword evidence="6" id="KW-0560">Oxidoreductase</keyword>
<evidence type="ECO:0000256" key="4">
    <source>
        <dbReference type="ARBA" id="ARBA00022723"/>
    </source>
</evidence>
<evidence type="ECO:0000256" key="3">
    <source>
        <dbReference type="ARBA" id="ARBA00022714"/>
    </source>
</evidence>
<dbReference type="InterPro" id="IPR001433">
    <property type="entry name" value="OxRdtase_FAD/NAD-bd"/>
</dbReference>
<dbReference type="Gene3D" id="3.40.50.80">
    <property type="entry name" value="Nucleotide-binding domain of ferredoxin-NADP reductase (FNR) module"/>
    <property type="match status" value="1"/>
</dbReference>
<dbReference type="PANTHER" id="PTHR47354">
    <property type="entry name" value="NADH OXIDOREDUCTASE HCR"/>
    <property type="match status" value="1"/>
</dbReference>
<keyword evidence="2" id="KW-0285">Flavoprotein</keyword>
<evidence type="ECO:0000256" key="1">
    <source>
        <dbReference type="ARBA" id="ARBA00001974"/>
    </source>
</evidence>
<dbReference type="InterPro" id="IPR012675">
    <property type="entry name" value="Beta-grasp_dom_sf"/>
</dbReference>
<keyword evidence="8" id="KW-0411">Iron-sulfur</keyword>
<dbReference type="PROSITE" id="PS51384">
    <property type="entry name" value="FAD_FR"/>
    <property type="match status" value="1"/>
</dbReference>
<dbReference type="EMBL" id="FMYF01000005">
    <property type="protein sequence ID" value="SDB86991.1"/>
    <property type="molecule type" value="Genomic_DNA"/>
</dbReference>
<comment type="cofactor">
    <cofactor evidence="1">
        <name>FAD</name>
        <dbReference type="ChEBI" id="CHEBI:57692"/>
    </cofactor>
</comment>
<evidence type="ECO:0000256" key="8">
    <source>
        <dbReference type="ARBA" id="ARBA00023014"/>
    </source>
</evidence>
<evidence type="ECO:0000313" key="11">
    <source>
        <dbReference type="Proteomes" id="UP000199086"/>
    </source>
</evidence>
<dbReference type="CDD" id="cd00207">
    <property type="entry name" value="fer2"/>
    <property type="match status" value="1"/>
</dbReference>
<dbReference type="InterPro" id="IPR050415">
    <property type="entry name" value="MRET"/>
</dbReference>
<dbReference type="GO" id="GO:0051537">
    <property type="term" value="F:2 iron, 2 sulfur cluster binding"/>
    <property type="evidence" value="ECO:0007669"/>
    <property type="project" value="UniProtKB-KW"/>
</dbReference>
<evidence type="ECO:0000313" key="10">
    <source>
        <dbReference type="EMBL" id="SDB86991.1"/>
    </source>
</evidence>
<dbReference type="SUPFAM" id="SSF52343">
    <property type="entry name" value="Ferredoxin reductase-like, C-terminal NADP-linked domain"/>
    <property type="match status" value="1"/>
</dbReference>
<evidence type="ECO:0000256" key="5">
    <source>
        <dbReference type="ARBA" id="ARBA00022827"/>
    </source>
</evidence>
<sequence length="336" mass="35754">MTPLVPADYLDIFDPLRAGADLRARVLSVTPETGGATTITLRPGRSWRGHRPGQYIRIGVDVDGVRRWRAYSLTQRTASADGTLSITVRTLPGGLVSNHVREGLAVGSMVMLDQAAGDFVQPATVPDKVLFVTAGSGITPVIGMLRNHDFPDAVLVHSAPTAADMLFHDELAALQAEGRLHLVTRFTSEEGILPAERIGDVVPDWQQREAWVCGPVGLLDDAEAHWESAGLAELLHTERFRPVVAATGEGGLVTFTRTDLVIDTAGDRPLLDSGEDAGVLMPSGCRMGICFNCVSPLTSGSVRDLRTGELTTAEPEDPVMVQTCVSAAAGPCSIDL</sequence>
<dbReference type="GO" id="GO:0046872">
    <property type="term" value="F:metal ion binding"/>
    <property type="evidence" value="ECO:0007669"/>
    <property type="project" value="UniProtKB-KW"/>
</dbReference>
<dbReference type="Pfam" id="PF00111">
    <property type="entry name" value="Fer2"/>
    <property type="match status" value="1"/>
</dbReference>
<dbReference type="InterPro" id="IPR001041">
    <property type="entry name" value="2Fe-2S_ferredoxin-type"/>
</dbReference>